<evidence type="ECO:0000313" key="2">
    <source>
        <dbReference type="Proteomes" id="UP000289738"/>
    </source>
</evidence>
<proteinExistence type="predicted"/>
<evidence type="ECO:0000313" key="1">
    <source>
        <dbReference type="EMBL" id="RYR49977.1"/>
    </source>
</evidence>
<reference evidence="1 2" key="1">
    <citation type="submission" date="2019-01" db="EMBL/GenBank/DDBJ databases">
        <title>Sequencing of cultivated peanut Arachis hypogaea provides insights into genome evolution and oil improvement.</title>
        <authorList>
            <person name="Chen X."/>
        </authorList>
    </citation>
    <scope>NUCLEOTIDE SEQUENCE [LARGE SCALE GENOMIC DNA]</scope>
    <source>
        <strain evidence="2">cv. Fuhuasheng</strain>
        <tissue evidence="1">Leaves</tissue>
    </source>
</reference>
<comment type="caution">
    <text evidence="1">The sequence shown here is derived from an EMBL/GenBank/DDBJ whole genome shotgun (WGS) entry which is preliminary data.</text>
</comment>
<dbReference type="Proteomes" id="UP000289738">
    <property type="component" value="Chromosome A07"/>
</dbReference>
<name>A0A445CGE9_ARAHY</name>
<dbReference type="EMBL" id="SDMP01000007">
    <property type="protein sequence ID" value="RYR49977.1"/>
    <property type="molecule type" value="Genomic_DNA"/>
</dbReference>
<gene>
    <name evidence="1" type="ORF">Ahy_A07g036507</name>
</gene>
<sequence>MSEEPRRQLRRPRRRRLLRVHGRRRGRLAGGRHLRCL</sequence>
<organism evidence="1 2">
    <name type="scientific">Arachis hypogaea</name>
    <name type="common">Peanut</name>
    <dbReference type="NCBI Taxonomy" id="3818"/>
    <lineage>
        <taxon>Eukaryota</taxon>
        <taxon>Viridiplantae</taxon>
        <taxon>Streptophyta</taxon>
        <taxon>Embryophyta</taxon>
        <taxon>Tracheophyta</taxon>
        <taxon>Spermatophyta</taxon>
        <taxon>Magnoliopsida</taxon>
        <taxon>eudicotyledons</taxon>
        <taxon>Gunneridae</taxon>
        <taxon>Pentapetalae</taxon>
        <taxon>rosids</taxon>
        <taxon>fabids</taxon>
        <taxon>Fabales</taxon>
        <taxon>Fabaceae</taxon>
        <taxon>Papilionoideae</taxon>
        <taxon>50 kb inversion clade</taxon>
        <taxon>dalbergioids sensu lato</taxon>
        <taxon>Dalbergieae</taxon>
        <taxon>Pterocarpus clade</taxon>
        <taxon>Arachis</taxon>
    </lineage>
</organism>
<keyword evidence="2" id="KW-1185">Reference proteome</keyword>
<accession>A0A445CGE9</accession>
<dbReference type="AlphaFoldDB" id="A0A445CGE9"/>
<protein>
    <submittedName>
        <fullName evidence="1">Uncharacterized protein</fullName>
    </submittedName>
</protein>